<dbReference type="Gene3D" id="3.40.50.1820">
    <property type="entry name" value="alpha/beta hydrolase"/>
    <property type="match status" value="1"/>
</dbReference>
<evidence type="ECO:0000313" key="3">
    <source>
        <dbReference type="Proteomes" id="UP001259832"/>
    </source>
</evidence>
<dbReference type="Proteomes" id="UP001259832">
    <property type="component" value="Unassembled WGS sequence"/>
</dbReference>
<dbReference type="AlphaFoldDB" id="A0AAD9GMM4"/>
<gene>
    <name evidence="2" type="ORF">P3T76_007684</name>
</gene>
<dbReference type="PANTHER" id="PTHR11247:SF8">
    <property type="entry name" value="PALMITOYL-PROTEIN THIOESTERASE 1"/>
    <property type="match status" value="1"/>
</dbReference>
<dbReference type="GO" id="GO:0016790">
    <property type="term" value="F:thiolester hydrolase activity"/>
    <property type="evidence" value="ECO:0007669"/>
    <property type="project" value="TreeGrafter"/>
</dbReference>
<proteinExistence type="predicted"/>
<accession>A0AAD9GMM4</accession>
<protein>
    <submittedName>
        <fullName evidence="2">Uncharacterized protein</fullName>
    </submittedName>
</protein>
<evidence type="ECO:0000256" key="1">
    <source>
        <dbReference type="ARBA" id="ARBA00022801"/>
    </source>
</evidence>
<dbReference type="InterPro" id="IPR029058">
    <property type="entry name" value="AB_hydrolase_fold"/>
</dbReference>
<keyword evidence="3" id="KW-1185">Reference proteome</keyword>
<dbReference type="SUPFAM" id="SSF53474">
    <property type="entry name" value="alpha/beta-Hydrolases"/>
    <property type="match status" value="1"/>
</dbReference>
<dbReference type="GO" id="GO:0005764">
    <property type="term" value="C:lysosome"/>
    <property type="evidence" value="ECO:0007669"/>
    <property type="project" value="TreeGrafter"/>
</dbReference>
<keyword evidence="1" id="KW-0378">Hydrolase</keyword>
<reference evidence="2" key="1">
    <citation type="submission" date="2023-08" db="EMBL/GenBank/DDBJ databases">
        <title>Reference Genome Resource for the Citrus Pathogen Phytophthora citrophthora.</title>
        <authorList>
            <person name="Moller H."/>
            <person name="Coetzee B."/>
            <person name="Rose L.J."/>
            <person name="Van Niekerk J.M."/>
        </authorList>
    </citation>
    <scope>NUCLEOTIDE SEQUENCE</scope>
    <source>
        <strain evidence="2">STE-U-9442</strain>
    </source>
</reference>
<comment type="caution">
    <text evidence="2">The sequence shown here is derived from an EMBL/GenBank/DDBJ whole genome shotgun (WGS) entry which is preliminary data.</text>
</comment>
<sequence length="182" mass="19476">MSTNQAATSLKTGLESSSKQNLSVFFFHGVTGDRTHGANIEANLTAEGRPFVVLAFCERECSTKALSLQVPEAIAAVRDMVARDERYKDGYMFIAHSQGGMIARAVIEQMDDHKVHTFVSLAGVQNGIFYGPQEDDRRVNAGLAAGFGAAVLPPSVFDFSSYSGEDARMNNAIGLGSEVHGA</sequence>
<dbReference type="EMBL" id="JASMQC010000013">
    <property type="protein sequence ID" value="KAK1940978.1"/>
    <property type="molecule type" value="Genomic_DNA"/>
</dbReference>
<evidence type="ECO:0000313" key="2">
    <source>
        <dbReference type="EMBL" id="KAK1940978.1"/>
    </source>
</evidence>
<dbReference type="Pfam" id="PF02089">
    <property type="entry name" value="Palm_thioest"/>
    <property type="match status" value="1"/>
</dbReference>
<name>A0AAD9GMM4_9STRA</name>
<organism evidence="2 3">
    <name type="scientific">Phytophthora citrophthora</name>
    <dbReference type="NCBI Taxonomy" id="4793"/>
    <lineage>
        <taxon>Eukaryota</taxon>
        <taxon>Sar</taxon>
        <taxon>Stramenopiles</taxon>
        <taxon>Oomycota</taxon>
        <taxon>Peronosporomycetes</taxon>
        <taxon>Peronosporales</taxon>
        <taxon>Peronosporaceae</taxon>
        <taxon>Phytophthora</taxon>
    </lineage>
</organism>
<dbReference type="PANTHER" id="PTHR11247">
    <property type="entry name" value="PALMITOYL-PROTEIN THIOESTERASE/DOLICHYLDIPHOSPHATASE 1"/>
    <property type="match status" value="1"/>
</dbReference>